<evidence type="ECO:0000313" key="2">
    <source>
        <dbReference type="Proteomes" id="UP000319212"/>
    </source>
</evidence>
<evidence type="ECO:0000313" key="1">
    <source>
        <dbReference type="EMBL" id="TPG23459.1"/>
    </source>
</evidence>
<accession>A0A502DG95</accession>
<sequence length="99" mass="11322">MLVLGRRSHTTRFVRDENQARKLFRTVLPTFKYAEKLSSPISRIAVTKVGDTKSAPVTEWTVKLPRRQHARLLLPTDMTSTEVAALRKFLDAFEAQLPN</sequence>
<comment type="caution">
    <text evidence="1">The sequence shown here is derived from an EMBL/GenBank/DDBJ whole genome shotgun (WGS) entry which is preliminary data.</text>
</comment>
<organism evidence="1 2">
    <name type="scientific">Variovorax guangxiensis</name>
    <dbReference type="NCBI Taxonomy" id="1775474"/>
    <lineage>
        <taxon>Bacteria</taxon>
        <taxon>Pseudomonadati</taxon>
        <taxon>Pseudomonadota</taxon>
        <taxon>Betaproteobacteria</taxon>
        <taxon>Burkholderiales</taxon>
        <taxon>Comamonadaceae</taxon>
        <taxon>Variovorax</taxon>
    </lineage>
</organism>
<name>A0A502DG95_9BURK</name>
<dbReference type="EMBL" id="RCZI01000010">
    <property type="protein sequence ID" value="TPG23459.1"/>
    <property type="molecule type" value="Genomic_DNA"/>
</dbReference>
<reference evidence="1 2" key="1">
    <citation type="journal article" date="2019" name="Environ. Microbiol.">
        <title>Species interactions and distinct microbial communities in high Arctic permafrost affected cryosols are associated with the CH4 and CO2 gas fluxes.</title>
        <authorList>
            <person name="Altshuler I."/>
            <person name="Hamel J."/>
            <person name="Turney S."/>
            <person name="Magnuson E."/>
            <person name="Levesque R."/>
            <person name="Greer C."/>
            <person name="Whyte L.G."/>
        </authorList>
    </citation>
    <scope>NUCLEOTIDE SEQUENCE [LARGE SCALE GENOMIC DNA]</scope>
    <source>
        <strain evidence="1 2">S06.C</strain>
    </source>
</reference>
<dbReference type="Proteomes" id="UP000319212">
    <property type="component" value="Unassembled WGS sequence"/>
</dbReference>
<dbReference type="AlphaFoldDB" id="A0A502DG95"/>
<proteinExistence type="predicted"/>
<gene>
    <name evidence="1" type="ORF">EAH82_20560</name>
</gene>
<protein>
    <submittedName>
        <fullName evidence="1">Uncharacterized protein</fullName>
    </submittedName>
</protein>